<dbReference type="AlphaFoldDB" id="A0A242N1U3"/>
<dbReference type="PANTHER" id="PTHR11496:SF102">
    <property type="entry name" value="ALCOHOL DEHYDROGENASE 4"/>
    <property type="match status" value="1"/>
</dbReference>
<dbReference type="EMBL" id="NBTY01000052">
    <property type="protein sequence ID" value="OTP77647.1"/>
    <property type="molecule type" value="Genomic_DNA"/>
</dbReference>
<protein>
    <recommendedName>
        <fullName evidence="1">Fe-containing alcohol dehydrogenase-like C-terminal domain-containing protein</fullName>
    </recommendedName>
</protein>
<sequence length="92" mass="9611">MRQQGKPARHGGARALGGFADQPKLAALDPNGDSTDARGDMLLASAMVGIAFDATRLGLVHAFAVPLGNKFGIARGLVNATMLPPVMRTTRR</sequence>
<evidence type="ECO:0000259" key="1">
    <source>
        <dbReference type="Pfam" id="PF25137"/>
    </source>
</evidence>
<gene>
    <name evidence="2" type="ORF">PAMC26510_08240</name>
</gene>
<name>A0A242N1U3_CABSO</name>
<dbReference type="InterPro" id="IPR039697">
    <property type="entry name" value="Alcohol_dehydrogenase_Fe"/>
</dbReference>
<dbReference type="GO" id="GO:0004022">
    <property type="term" value="F:alcohol dehydrogenase (NAD+) activity"/>
    <property type="evidence" value="ECO:0007669"/>
    <property type="project" value="TreeGrafter"/>
</dbReference>
<accession>A0A242N1U3</accession>
<dbReference type="RefSeq" id="WP_062000128.1">
    <property type="nucleotide sequence ID" value="NZ_NBTY01000052.1"/>
</dbReference>
<dbReference type="InterPro" id="IPR056798">
    <property type="entry name" value="ADH_Fe_C"/>
</dbReference>
<comment type="caution">
    <text evidence="2">The sequence shown here is derived from an EMBL/GenBank/DDBJ whole genome shotgun (WGS) entry which is preliminary data.</text>
</comment>
<dbReference type="Gene3D" id="1.20.1090.10">
    <property type="entry name" value="Dehydroquinate synthase-like - alpha domain"/>
    <property type="match status" value="1"/>
</dbReference>
<evidence type="ECO:0000313" key="3">
    <source>
        <dbReference type="Proteomes" id="UP000194546"/>
    </source>
</evidence>
<dbReference type="PANTHER" id="PTHR11496">
    <property type="entry name" value="ALCOHOL DEHYDROGENASE"/>
    <property type="match status" value="1"/>
</dbReference>
<evidence type="ECO:0000313" key="2">
    <source>
        <dbReference type="EMBL" id="OTP77647.1"/>
    </source>
</evidence>
<proteinExistence type="predicted"/>
<feature type="domain" description="Fe-containing alcohol dehydrogenase-like C-terminal" evidence="1">
    <location>
        <begin position="31"/>
        <end position="91"/>
    </location>
</feature>
<dbReference type="SUPFAM" id="SSF56796">
    <property type="entry name" value="Dehydroquinate synthase-like"/>
    <property type="match status" value="1"/>
</dbReference>
<dbReference type="Pfam" id="PF25137">
    <property type="entry name" value="ADH_Fe_C"/>
    <property type="match status" value="1"/>
</dbReference>
<organism evidence="2 3">
    <name type="scientific">Caballeronia sordidicola</name>
    <name type="common">Burkholderia sordidicola</name>
    <dbReference type="NCBI Taxonomy" id="196367"/>
    <lineage>
        <taxon>Bacteria</taxon>
        <taxon>Pseudomonadati</taxon>
        <taxon>Pseudomonadota</taxon>
        <taxon>Betaproteobacteria</taxon>
        <taxon>Burkholderiales</taxon>
        <taxon>Burkholderiaceae</taxon>
        <taxon>Caballeronia</taxon>
    </lineage>
</organism>
<dbReference type="Proteomes" id="UP000194546">
    <property type="component" value="Unassembled WGS sequence"/>
</dbReference>
<reference evidence="2 3" key="1">
    <citation type="submission" date="2017-03" db="EMBL/GenBank/DDBJ databases">
        <title>Genome analysis of strain PAMC 26510.</title>
        <authorList>
            <person name="Oh H.-M."/>
            <person name="Yang J.-A."/>
        </authorList>
    </citation>
    <scope>NUCLEOTIDE SEQUENCE [LARGE SCALE GENOMIC DNA]</scope>
    <source>
        <strain evidence="2 3">PAMC 26510</strain>
    </source>
</reference>